<protein>
    <recommendedName>
        <fullName evidence="3">DUF5133 domain-containing protein</fullName>
    </recommendedName>
</protein>
<organism evidence="1 2">
    <name type="scientific">Streptomyces katrae</name>
    <dbReference type="NCBI Taxonomy" id="68223"/>
    <lineage>
        <taxon>Bacteria</taxon>
        <taxon>Bacillati</taxon>
        <taxon>Actinomycetota</taxon>
        <taxon>Actinomycetes</taxon>
        <taxon>Kitasatosporales</taxon>
        <taxon>Streptomycetaceae</taxon>
        <taxon>Streptomyces</taxon>
    </lineage>
</organism>
<dbReference type="EMBL" id="JZWV01000225">
    <property type="protein sequence ID" value="KJY35374.1"/>
    <property type="molecule type" value="Genomic_DNA"/>
</dbReference>
<dbReference type="InterPro" id="IPR033457">
    <property type="entry name" value="DUF5133"/>
</dbReference>
<proteinExistence type="predicted"/>
<dbReference type="RefSeq" id="WP_045947102.1">
    <property type="nucleotide sequence ID" value="NZ_JZWV01000225.1"/>
</dbReference>
<reference evidence="1 2" key="1">
    <citation type="submission" date="2015-02" db="EMBL/GenBank/DDBJ databases">
        <authorList>
            <person name="Ju K.-S."/>
            <person name="Doroghazi J.R."/>
            <person name="Metcalf W."/>
        </authorList>
    </citation>
    <scope>NUCLEOTIDE SEQUENCE [LARGE SCALE GENOMIC DNA]</scope>
    <source>
        <strain evidence="1 2">NRRL ISP-5550</strain>
    </source>
</reference>
<dbReference type="Pfam" id="PF17196">
    <property type="entry name" value="DUF5133"/>
    <property type="match status" value="1"/>
</dbReference>
<name>A0A0F4JNF8_9ACTN</name>
<sequence length="76" mass="7997">MLLAHPAVLPGLVDRYWALSVLDAADDASSVRREMRDVEQALCVATGTADVYAALIAARHHLPGAGALDDSVLASR</sequence>
<evidence type="ECO:0000313" key="1">
    <source>
        <dbReference type="EMBL" id="KJY35374.1"/>
    </source>
</evidence>
<dbReference type="Proteomes" id="UP000033551">
    <property type="component" value="Unassembled WGS sequence"/>
</dbReference>
<accession>A0A0F4JNF8</accession>
<gene>
    <name evidence="1" type="ORF">VR44_10225</name>
</gene>
<comment type="caution">
    <text evidence="1">The sequence shown here is derived from an EMBL/GenBank/DDBJ whole genome shotgun (WGS) entry which is preliminary data.</text>
</comment>
<dbReference type="AlphaFoldDB" id="A0A0F4JNF8"/>
<dbReference type="OrthoDB" id="4320263at2"/>
<keyword evidence="2" id="KW-1185">Reference proteome</keyword>
<evidence type="ECO:0000313" key="2">
    <source>
        <dbReference type="Proteomes" id="UP000033551"/>
    </source>
</evidence>
<evidence type="ECO:0008006" key="3">
    <source>
        <dbReference type="Google" id="ProtNLM"/>
    </source>
</evidence>